<proteinExistence type="predicted"/>
<sequence>RVGGAVRAGRAASAGAGVCDGLLAPVERKNGWQLAEAAGDLQPDRMQRLLSSARWDARGVRDDLRAYAVENLGHRDAVLIVDETGFLKKGRSRPGCSASTPVPRAARRTATRGVLSRTGFGEVRCAPSFVDRHASALMTSAAVWVESMDQPTTRRA</sequence>
<dbReference type="EMBL" id="VCKW01000146">
    <property type="protein sequence ID" value="TMQ93462.1"/>
    <property type="molecule type" value="Genomic_DNA"/>
</dbReference>
<comment type="caution">
    <text evidence="2">The sequence shown here is derived from an EMBL/GenBank/DDBJ whole genome shotgun (WGS) entry which is preliminary data.</text>
</comment>
<evidence type="ECO:0000259" key="1">
    <source>
        <dbReference type="Pfam" id="PF13546"/>
    </source>
</evidence>
<reference evidence="2 3" key="1">
    <citation type="submission" date="2019-05" db="EMBL/GenBank/DDBJ databases">
        <title>Draft genome sequence of Actinomadura sp. 14C53.</title>
        <authorList>
            <person name="Saricaoglu S."/>
            <person name="Isik K."/>
        </authorList>
    </citation>
    <scope>NUCLEOTIDE SEQUENCE [LARGE SCALE GENOMIC DNA]</scope>
    <source>
        <strain evidence="2 3">14C53</strain>
    </source>
</reference>
<name>A0A5C4J7M3_9ACTN</name>
<evidence type="ECO:0000313" key="3">
    <source>
        <dbReference type="Proteomes" id="UP000309174"/>
    </source>
</evidence>
<evidence type="ECO:0000313" key="2">
    <source>
        <dbReference type="EMBL" id="TMQ93462.1"/>
    </source>
</evidence>
<dbReference type="AlphaFoldDB" id="A0A5C4J7M3"/>
<dbReference type="InterPro" id="IPR038721">
    <property type="entry name" value="IS701-like_DDE_dom"/>
</dbReference>
<protein>
    <submittedName>
        <fullName evidence="2">Transposase</fullName>
    </submittedName>
</protein>
<dbReference type="Proteomes" id="UP000309174">
    <property type="component" value="Unassembled WGS sequence"/>
</dbReference>
<organism evidence="2 3">
    <name type="scientific">Actinomadura soli</name>
    <dbReference type="NCBI Taxonomy" id="2508997"/>
    <lineage>
        <taxon>Bacteria</taxon>
        <taxon>Bacillati</taxon>
        <taxon>Actinomycetota</taxon>
        <taxon>Actinomycetes</taxon>
        <taxon>Streptosporangiales</taxon>
        <taxon>Thermomonosporaceae</taxon>
        <taxon>Actinomadura</taxon>
    </lineage>
</organism>
<keyword evidence="3" id="KW-1185">Reference proteome</keyword>
<accession>A0A5C4J7M3</accession>
<feature type="non-terminal residue" evidence="2">
    <location>
        <position position="1"/>
    </location>
</feature>
<dbReference type="Pfam" id="PF13546">
    <property type="entry name" value="DDE_5"/>
    <property type="match status" value="1"/>
</dbReference>
<gene>
    <name evidence="2" type="ORF">ETD83_25465</name>
</gene>
<dbReference type="RefSeq" id="WP_138647731.1">
    <property type="nucleotide sequence ID" value="NZ_VCKW01000146.1"/>
</dbReference>
<dbReference type="OrthoDB" id="4954307at2"/>
<feature type="domain" description="Transposase IS701-like DDE" evidence="1">
    <location>
        <begin position="17"/>
        <end position="138"/>
    </location>
</feature>